<gene>
    <name evidence="2" type="ORF">KL928_004933</name>
    <name evidence="3" type="ORF">KL940_003665</name>
</gene>
<dbReference type="EMBL" id="JAHLUX010000011">
    <property type="protein sequence ID" value="KAG7816377.1"/>
    <property type="molecule type" value="Genomic_DNA"/>
</dbReference>
<dbReference type="RefSeq" id="XP_043057928.1">
    <property type="nucleotide sequence ID" value="XM_043205686.1"/>
</dbReference>
<accession>A0AAN6DBB9</accession>
<comment type="caution">
    <text evidence="2">The sequence shown here is derived from an EMBL/GenBank/DDBJ whole genome shotgun (WGS) entry which is preliminary data.</text>
</comment>
<evidence type="ECO:0000313" key="3">
    <source>
        <dbReference type="EMBL" id="KAG7847753.1"/>
    </source>
</evidence>
<protein>
    <submittedName>
        <fullName evidence="2">Uncharacterized protein</fullName>
    </submittedName>
</protein>
<evidence type="ECO:0000313" key="2">
    <source>
        <dbReference type="EMBL" id="KAG7816377.1"/>
    </source>
</evidence>
<sequence length="101" mass="10789">MTPAGRPESRSDEGFGPVARTLDTTHTDSHSQRAPLVRGASLVYGCGLFQEARDGHTLRGRAAVQTCLAARRAKTAHHARAVRILCKDAISVKTPPSATEI</sequence>
<dbReference type="Proteomes" id="UP001197328">
    <property type="component" value="Unassembled WGS sequence"/>
</dbReference>
<evidence type="ECO:0000313" key="4">
    <source>
        <dbReference type="Proteomes" id="UP001196530"/>
    </source>
</evidence>
<name>A0AAN6DBB9_PICAN</name>
<evidence type="ECO:0000256" key="1">
    <source>
        <dbReference type="SAM" id="MobiDB-lite"/>
    </source>
</evidence>
<evidence type="ECO:0000313" key="5">
    <source>
        <dbReference type="Proteomes" id="UP001197328"/>
    </source>
</evidence>
<dbReference type="AlphaFoldDB" id="A0AAN6DBB9"/>
<reference evidence="2 5" key="1">
    <citation type="journal article" date="2021" name="G3 (Bethesda)">
        <title>Genomic diversity, chromosomal rearrangements, and interspecies hybridization in the ogataea polymorpha species complex.</title>
        <authorList>
            <person name="Hanson S.J."/>
            <person name="Cinneide E.O."/>
            <person name="Salzberg L.I."/>
            <person name="Wolfe K.H."/>
            <person name="McGowan J."/>
            <person name="Fitzpatrick D.A."/>
            <person name="Matlin K."/>
        </authorList>
    </citation>
    <scope>NUCLEOTIDE SEQUENCE</scope>
    <source>
        <strain evidence="3">51-138</strain>
        <strain evidence="2">61-244</strain>
    </source>
</reference>
<organism evidence="2 4">
    <name type="scientific">Pichia angusta</name>
    <name type="common">Yeast</name>
    <name type="synonym">Hansenula polymorpha</name>
    <dbReference type="NCBI Taxonomy" id="870730"/>
    <lineage>
        <taxon>Eukaryota</taxon>
        <taxon>Fungi</taxon>
        <taxon>Dikarya</taxon>
        <taxon>Ascomycota</taxon>
        <taxon>Saccharomycotina</taxon>
        <taxon>Pichiomycetes</taxon>
        <taxon>Pichiales</taxon>
        <taxon>Pichiaceae</taxon>
        <taxon>Ogataea</taxon>
    </lineage>
</organism>
<keyword evidence="5" id="KW-1185">Reference proteome</keyword>
<proteinExistence type="predicted"/>
<dbReference type="Proteomes" id="UP001196530">
    <property type="component" value="Unassembled WGS sequence"/>
</dbReference>
<dbReference type="EMBL" id="JAHLVD010000009">
    <property type="protein sequence ID" value="KAG7847753.1"/>
    <property type="molecule type" value="Genomic_DNA"/>
</dbReference>
<feature type="region of interest" description="Disordered" evidence="1">
    <location>
        <begin position="1"/>
        <end position="34"/>
    </location>
</feature>
<dbReference type="GeneID" id="66128984"/>